<dbReference type="GO" id="GO:0003677">
    <property type="term" value="F:DNA binding"/>
    <property type="evidence" value="ECO:0007669"/>
    <property type="project" value="InterPro"/>
</dbReference>
<organism evidence="2 3">
    <name type="scientific">Caloranaerobacter azorensis H53214</name>
    <dbReference type="NCBI Taxonomy" id="1156417"/>
    <lineage>
        <taxon>Bacteria</taxon>
        <taxon>Bacillati</taxon>
        <taxon>Bacillota</taxon>
        <taxon>Tissierellia</taxon>
        <taxon>Tissierellales</taxon>
        <taxon>Thermohalobacteraceae</taxon>
        <taxon>Caloranaerobacter</taxon>
    </lineage>
</organism>
<evidence type="ECO:0000313" key="3">
    <source>
        <dbReference type="Proteomes" id="UP000029622"/>
    </source>
</evidence>
<feature type="domain" description="Transposase IS110-like N-terminal" evidence="1">
    <location>
        <begin position="15"/>
        <end position="175"/>
    </location>
</feature>
<reference evidence="2 3" key="1">
    <citation type="submission" date="2013-12" db="EMBL/GenBank/DDBJ databases">
        <title>Draft genome sequence of Caloranaerobacter sp. H53214.</title>
        <authorList>
            <person name="Jiang L.J."/>
            <person name="Shao Z.Z."/>
            <person name="Long M.N."/>
        </authorList>
    </citation>
    <scope>NUCLEOTIDE SEQUENCE [LARGE SCALE GENOMIC DNA]</scope>
    <source>
        <strain evidence="2 3">H53214</strain>
    </source>
</reference>
<gene>
    <name evidence="2" type="ORF">Y919_08345</name>
</gene>
<dbReference type="PANTHER" id="PTHR33055">
    <property type="entry name" value="TRANSPOSASE FOR INSERTION SEQUENCE ELEMENT IS1111A"/>
    <property type="match status" value="1"/>
</dbReference>
<sequence>MQDKILRITPTTLIVGIDVAKKEHWCRITDYRGVDLVKPFKINNNINGFEGLIRKIITCKEKNKLNKVIAGMEPSGHYWKALGWYLKLNENIEELVGVNPYHVKQSKELDDNSPTKSDKKDAQVIARLIRDGRFFDMYLPEDIYAELRILTNTRSQYLKKEKSAKCALIAVLDEY</sequence>
<dbReference type="RefSeq" id="WP_035163930.1">
    <property type="nucleotide sequence ID" value="NZ_AZTB01000041.1"/>
</dbReference>
<protein>
    <submittedName>
        <fullName evidence="2">Transposase</fullName>
    </submittedName>
</protein>
<dbReference type="AlphaFoldDB" id="A0A096BFZ3"/>
<accession>A0A096BFZ3</accession>
<evidence type="ECO:0000313" key="2">
    <source>
        <dbReference type="EMBL" id="KGG80085.1"/>
    </source>
</evidence>
<evidence type="ECO:0000259" key="1">
    <source>
        <dbReference type="Pfam" id="PF01548"/>
    </source>
</evidence>
<dbReference type="Proteomes" id="UP000029622">
    <property type="component" value="Unassembled WGS sequence"/>
</dbReference>
<feature type="non-terminal residue" evidence="2">
    <location>
        <position position="175"/>
    </location>
</feature>
<dbReference type="Pfam" id="PF01548">
    <property type="entry name" value="DEDD_Tnp_IS110"/>
    <property type="match status" value="1"/>
</dbReference>
<comment type="caution">
    <text evidence="2">The sequence shown here is derived from an EMBL/GenBank/DDBJ whole genome shotgun (WGS) entry which is preliminary data.</text>
</comment>
<dbReference type="InterPro" id="IPR047650">
    <property type="entry name" value="Transpos_IS110"/>
</dbReference>
<dbReference type="GO" id="GO:0006313">
    <property type="term" value="P:DNA transposition"/>
    <property type="evidence" value="ECO:0007669"/>
    <property type="project" value="InterPro"/>
</dbReference>
<dbReference type="InterPro" id="IPR002525">
    <property type="entry name" value="Transp_IS110-like_N"/>
</dbReference>
<dbReference type="EMBL" id="AZTB01000041">
    <property type="protein sequence ID" value="KGG80085.1"/>
    <property type="molecule type" value="Genomic_DNA"/>
</dbReference>
<proteinExistence type="predicted"/>
<dbReference type="GO" id="GO:0004803">
    <property type="term" value="F:transposase activity"/>
    <property type="evidence" value="ECO:0007669"/>
    <property type="project" value="InterPro"/>
</dbReference>
<name>A0A096BFZ3_9FIRM</name>